<comment type="caution">
    <text evidence="2">The sequence shown here is derived from an EMBL/GenBank/DDBJ whole genome shotgun (WGS) entry which is preliminary data.</text>
</comment>
<accession>A0ABY1NR08</accession>
<feature type="transmembrane region" description="Helical" evidence="1">
    <location>
        <begin position="12"/>
        <end position="30"/>
    </location>
</feature>
<protein>
    <recommendedName>
        <fullName evidence="4">DUF304 domain-containing protein</fullName>
    </recommendedName>
</protein>
<evidence type="ECO:0008006" key="4">
    <source>
        <dbReference type="Google" id="ProtNLM"/>
    </source>
</evidence>
<evidence type="ECO:0000313" key="3">
    <source>
        <dbReference type="Proteomes" id="UP001157911"/>
    </source>
</evidence>
<dbReference type="EMBL" id="FXUB01000004">
    <property type="protein sequence ID" value="SMP15658.1"/>
    <property type="molecule type" value="Genomic_DNA"/>
</dbReference>
<keyword evidence="3" id="KW-1185">Reference proteome</keyword>
<evidence type="ECO:0000313" key="2">
    <source>
        <dbReference type="EMBL" id="SMP15658.1"/>
    </source>
</evidence>
<feature type="transmembrane region" description="Helical" evidence="1">
    <location>
        <begin position="36"/>
        <end position="54"/>
    </location>
</feature>
<dbReference type="Proteomes" id="UP001157911">
    <property type="component" value="Unassembled WGS sequence"/>
</dbReference>
<keyword evidence="1" id="KW-1133">Transmembrane helix</keyword>
<name>A0ABY1NR08_9BACT</name>
<reference evidence="2 3" key="1">
    <citation type="submission" date="2017-05" db="EMBL/GenBank/DDBJ databases">
        <authorList>
            <person name="Varghese N."/>
            <person name="Submissions S."/>
        </authorList>
    </citation>
    <scope>NUCLEOTIDE SEQUENCE [LARGE SCALE GENOMIC DNA]</scope>
    <source>
        <strain evidence="2 3">DSM 15522</strain>
    </source>
</reference>
<organism evidence="2 3">
    <name type="scientific">Desulfurobacterium pacificum</name>
    <dbReference type="NCBI Taxonomy" id="240166"/>
    <lineage>
        <taxon>Bacteria</taxon>
        <taxon>Pseudomonadati</taxon>
        <taxon>Aquificota</taxon>
        <taxon>Aquificia</taxon>
        <taxon>Desulfurobacteriales</taxon>
        <taxon>Desulfurobacteriaceae</taxon>
        <taxon>Desulfurobacterium</taxon>
    </lineage>
</organism>
<keyword evidence="1" id="KW-0812">Transmembrane</keyword>
<dbReference type="RefSeq" id="WP_283400855.1">
    <property type="nucleotide sequence ID" value="NZ_FXUB01000004.1"/>
</dbReference>
<proteinExistence type="predicted"/>
<evidence type="ECO:0000256" key="1">
    <source>
        <dbReference type="SAM" id="Phobius"/>
    </source>
</evidence>
<gene>
    <name evidence="2" type="ORF">SAMN06265339_1405</name>
</gene>
<keyword evidence="1" id="KW-0472">Membrane</keyword>
<sequence>MKGLKEFRVKQDPLFIGLPLFVDLVLLILALFLPGIWKVIGVVLALGFAGYVLWQSRPILKNYELVLTPKEVIVKDFRGNVVRRVEWKKVEAAAAGVKKTWKMLTYSFFFRVRGDEDIMFALVTREEGLTGKFQSFMKVTPRKKVPVQIVKA</sequence>